<keyword evidence="3" id="KW-1003">Cell membrane</keyword>
<dbReference type="Pfam" id="PF01835">
    <property type="entry name" value="MG2"/>
    <property type="match status" value="1"/>
</dbReference>
<evidence type="ECO:0000256" key="1">
    <source>
        <dbReference type="ARBA" id="ARBA00004609"/>
    </source>
</evidence>
<dbReference type="SUPFAM" id="SSF48239">
    <property type="entry name" value="Terpenoid cyclases/Protein prenyltransferases"/>
    <property type="match status" value="1"/>
</dbReference>
<evidence type="ECO:0000256" key="8">
    <source>
        <dbReference type="ARBA" id="ARBA00022966"/>
    </source>
</evidence>
<evidence type="ECO:0000256" key="15">
    <source>
        <dbReference type="ARBA" id="ARBA00069665"/>
    </source>
</evidence>
<keyword evidence="8" id="KW-0882">Thioester bond</keyword>
<evidence type="ECO:0000256" key="3">
    <source>
        <dbReference type="ARBA" id="ARBA00022475"/>
    </source>
</evidence>
<dbReference type="Proteomes" id="UP001497497">
    <property type="component" value="Unassembled WGS sequence"/>
</dbReference>
<dbReference type="PANTHER" id="PTHR11412:SF136">
    <property type="entry name" value="CD109 ANTIGEN"/>
    <property type="match status" value="1"/>
</dbReference>
<keyword evidence="21" id="KW-1185">Reference proteome</keyword>
<comment type="caution">
    <text evidence="20">The sequence shown here is derived from an EMBL/GenBank/DDBJ whole genome shotgun (WGS) entry which is preliminary data.</text>
</comment>
<dbReference type="Pfam" id="PF17791">
    <property type="entry name" value="MG3"/>
    <property type="match status" value="1"/>
</dbReference>
<dbReference type="Gene3D" id="2.60.120.1540">
    <property type="match status" value="1"/>
</dbReference>
<dbReference type="Gene3D" id="2.60.40.1940">
    <property type="match status" value="1"/>
</dbReference>
<dbReference type="InterPro" id="IPR011626">
    <property type="entry name" value="Alpha-macroglobulin_TED"/>
</dbReference>
<evidence type="ECO:0000256" key="14">
    <source>
        <dbReference type="ARBA" id="ARBA00063008"/>
    </source>
</evidence>
<dbReference type="InterPro" id="IPR001599">
    <property type="entry name" value="Macroglobln_a2"/>
</dbReference>
<dbReference type="InterPro" id="IPR047565">
    <property type="entry name" value="Alpha-macroglob_thiol-ester_cl"/>
</dbReference>
<name>A0AAV2IGK1_LYMST</name>
<dbReference type="SUPFAM" id="SSF81296">
    <property type="entry name" value="E set domains"/>
    <property type="match status" value="1"/>
</dbReference>
<comment type="subcellular location">
    <subcellularLocation>
        <location evidence="1">Cell membrane</location>
        <topology evidence="1">Lipid-anchor</topology>
        <topology evidence="1">GPI-anchor</topology>
    </subcellularLocation>
</comment>
<dbReference type="FunFam" id="2.60.40.10:FF:000155">
    <property type="entry name" value="complement C3 isoform X1"/>
    <property type="match status" value="1"/>
</dbReference>
<dbReference type="Gene3D" id="2.60.40.690">
    <property type="entry name" value="Alpha-macroglobulin, receptor-binding domain"/>
    <property type="match status" value="1"/>
</dbReference>
<evidence type="ECO:0000313" key="21">
    <source>
        <dbReference type="Proteomes" id="UP001497497"/>
    </source>
</evidence>
<evidence type="ECO:0000256" key="9">
    <source>
        <dbReference type="ARBA" id="ARBA00023136"/>
    </source>
</evidence>
<dbReference type="Pfam" id="PF07678">
    <property type="entry name" value="TED_complement"/>
    <property type="match status" value="1"/>
</dbReference>
<dbReference type="InterPro" id="IPR050473">
    <property type="entry name" value="A2M/Complement_sys"/>
</dbReference>
<reference evidence="20 21" key="1">
    <citation type="submission" date="2024-04" db="EMBL/GenBank/DDBJ databases">
        <authorList>
            <consortium name="Genoscope - CEA"/>
            <person name="William W."/>
        </authorList>
    </citation>
    <scope>NUCLEOTIDE SEQUENCE [LARGE SCALE GENOMIC DNA]</scope>
</reference>
<dbReference type="FunFam" id="2.60.40.1930:FF:000001">
    <property type="entry name" value="CD109 isoform 3"/>
    <property type="match status" value="1"/>
</dbReference>
<dbReference type="SMART" id="SM01419">
    <property type="entry name" value="Thiol-ester_cl"/>
    <property type="match status" value="1"/>
</dbReference>
<dbReference type="InterPro" id="IPR011625">
    <property type="entry name" value="A2M_N_BRD"/>
</dbReference>
<gene>
    <name evidence="20" type="ORF">GSLYS_00018695001</name>
</gene>
<evidence type="ECO:0000256" key="12">
    <source>
        <dbReference type="ARBA" id="ARBA00023288"/>
    </source>
</evidence>
<keyword evidence="9" id="KW-0472">Membrane</keyword>
<evidence type="ECO:0000256" key="4">
    <source>
        <dbReference type="ARBA" id="ARBA00022622"/>
    </source>
</evidence>
<evidence type="ECO:0000256" key="5">
    <source>
        <dbReference type="ARBA" id="ARBA00022690"/>
    </source>
</evidence>
<feature type="signal peptide" evidence="16">
    <location>
        <begin position="1"/>
        <end position="16"/>
    </location>
</feature>
<evidence type="ECO:0000256" key="7">
    <source>
        <dbReference type="ARBA" id="ARBA00022900"/>
    </source>
</evidence>
<evidence type="ECO:0000256" key="13">
    <source>
        <dbReference type="ARBA" id="ARBA00056820"/>
    </source>
</evidence>
<dbReference type="SUPFAM" id="SSF49410">
    <property type="entry name" value="Alpha-macroglobulin receptor domain"/>
    <property type="match status" value="1"/>
</dbReference>
<dbReference type="SMART" id="SM01359">
    <property type="entry name" value="A2M_N_2"/>
    <property type="match status" value="1"/>
</dbReference>
<comment type="function">
    <text evidence="13">Modulates negatively TGFB1 signaling in keratinocytes.</text>
</comment>
<protein>
    <recommendedName>
        <fullName evidence="15">CD109 antigen</fullName>
    </recommendedName>
</protein>
<dbReference type="Pfam" id="PF07703">
    <property type="entry name" value="A2M_BRD"/>
    <property type="match status" value="1"/>
</dbReference>
<organism evidence="20 21">
    <name type="scientific">Lymnaea stagnalis</name>
    <name type="common">Great pond snail</name>
    <name type="synonym">Helix stagnalis</name>
    <dbReference type="NCBI Taxonomy" id="6523"/>
    <lineage>
        <taxon>Eukaryota</taxon>
        <taxon>Metazoa</taxon>
        <taxon>Spiralia</taxon>
        <taxon>Lophotrochozoa</taxon>
        <taxon>Mollusca</taxon>
        <taxon>Gastropoda</taxon>
        <taxon>Heterobranchia</taxon>
        <taxon>Euthyneura</taxon>
        <taxon>Panpulmonata</taxon>
        <taxon>Hygrophila</taxon>
        <taxon>Lymnaeoidea</taxon>
        <taxon>Lymnaeidae</taxon>
        <taxon>Lymnaea</taxon>
    </lineage>
</organism>
<dbReference type="Gene3D" id="2.60.40.1930">
    <property type="match status" value="2"/>
</dbReference>
<dbReference type="Gene3D" id="1.50.10.20">
    <property type="match status" value="1"/>
</dbReference>
<dbReference type="GO" id="GO:0005886">
    <property type="term" value="C:plasma membrane"/>
    <property type="evidence" value="ECO:0007669"/>
    <property type="project" value="UniProtKB-SubCell"/>
</dbReference>
<comment type="similarity">
    <text evidence="2">Belongs to the protease inhibitor I39 (alpha-2-macroglobulin) family.</text>
</comment>
<dbReference type="GO" id="GO:0004867">
    <property type="term" value="F:serine-type endopeptidase inhibitor activity"/>
    <property type="evidence" value="ECO:0007669"/>
    <property type="project" value="UniProtKB-KW"/>
</dbReference>
<dbReference type="InterPro" id="IPR036595">
    <property type="entry name" value="A-macroglobulin_rcpt-bd_sf"/>
</dbReference>
<dbReference type="Gene3D" id="2.60.40.10">
    <property type="entry name" value="Immunoglobulins"/>
    <property type="match status" value="2"/>
</dbReference>
<dbReference type="Pfam" id="PF00207">
    <property type="entry name" value="A2M"/>
    <property type="match status" value="1"/>
</dbReference>
<evidence type="ECO:0000313" key="20">
    <source>
        <dbReference type="EMBL" id="CAL1545212.1"/>
    </source>
</evidence>
<keyword evidence="7" id="KW-0722">Serine protease inhibitor</keyword>
<keyword evidence="6 16" id="KW-0732">Signal</keyword>
<feature type="chain" id="PRO_5043494867" description="CD109 antigen" evidence="16">
    <location>
        <begin position="17"/>
        <end position="1473"/>
    </location>
</feature>
<dbReference type="EMBL" id="CAXITT010000688">
    <property type="protein sequence ID" value="CAL1545212.1"/>
    <property type="molecule type" value="Genomic_DNA"/>
</dbReference>
<feature type="domain" description="Alpha-macroglobulin receptor-binding" evidence="19">
    <location>
        <begin position="1368"/>
        <end position="1452"/>
    </location>
</feature>
<dbReference type="InterPro" id="IPR002890">
    <property type="entry name" value="MG2"/>
</dbReference>
<evidence type="ECO:0000259" key="18">
    <source>
        <dbReference type="SMART" id="SM01360"/>
    </source>
</evidence>
<dbReference type="InterPro" id="IPR041555">
    <property type="entry name" value="MG3"/>
</dbReference>
<evidence type="ECO:0000256" key="6">
    <source>
        <dbReference type="ARBA" id="ARBA00022729"/>
    </source>
</evidence>
<dbReference type="InterPro" id="IPR013783">
    <property type="entry name" value="Ig-like_fold"/>
</dbReference>
<evidence type="ECO:0000256" key="2">
    <source>
        <dbReference type="ARBA" id="ARBA00010952"/>
    </source>
</evidence>
<feature type="domain" description="Alpha-2-macroglobulin bait region" evidence="17">
    <location>
        <begin position="450"/>
        <end position="586"/>
    </location>
</feature>
<dbReference type="InterPro" id="IPR019742">
    <property type="entry name" value="MacrogloblnA2_CS"/>
</dbReference>
<proteinExistence type="inferred from homology"/>
<dbReference type="InterPro" id="IPR014756">
    <property type="entry name" value="Ig_E-set"/>
</dbReference>
<dbReference type="InterPro" id="IPR009048">
    <property type="entry name" value="A-macroglobulin_rcpt-bd"/>
</dbReference>
<keyword evidence="4" id="KW-0336">GPI-anchor</keyword>
<dbReference type="InterPro" id="IPR008930">
    <property type="entry name" value="Terpenoid_cyclase/PrenylTrfase"/>
</dbReference>
<dbReference type="FunFam" id="1.50.10.20:FF:000001">
    <property type="entry name" value="CD109 isoform 1"/>
    <property type="match status" value="1"/>
</dbReference>
<dbReference type="GO" id="GO:0005615">
    <property type="term" value="C:extracellular space"/>
    <property type="evidence" value="ECO:0007669"/>
    <property type="project" value="InterPro"/>
</dbReference>
<evidence type="ECO:0000259" key="17">
    <source>
        <dbReference type="SMART" id="SM01359"/>
    </source>
</evidence>
<dbReference type="PANTHER" id="PTHR11412">
    <property type="entry name" value="MACROGLOBULIN / COMPLEMENT"/>
    <property type="match status" value="1"/>
</dbReference>
<comment type="subunit">
    <text evidence="14">Heterodimer; disulfide-linked. Interacts with TGFB1 and TGFBR1. Forms a heteromeric complex with TGFBR1, TGFBR2 and TGFBR3 in a ligand-independent manner.</text>
</comment>
<keyword evidence="10" id="KW-1015">Disulfide bond</keyword>
<dbReference type="SMART" id="SM01360">
    <property type="entry name" value="A2M"/>
    <property type="match status" value="1"/>
</dbReference>
<evidence type="ECO:0000256" key="11">
    <source>
        <dbReference type="ARBA" id="ARBA00023180"/>
    </source>
</evidence>
<keyword evidence="5" id="KW-0646">Protease inhibitor</keyword>
<dbReference type="CDD" id="cd02897">
    <property type="entry name" value="A2M_2"/>
    <property type="match status" value="1"/>
</dbReference>
<evidence type="ECO:0000259" key="19">
    <source>
        <dbReference type="SMART" id="SM01361"/>
    </source>
</evidence>
<sequence length="1473" mass="160217">MRAILLLAVAITTVCAQNSYVVISPSKIRANMDLSLSVNILKATGDVTVVASILRGTTEVAKGTKVFQAGTPGTIDIKLPADLPSSSYTLKVTGSGGLTFDKSQSLTFNSKEASLFIQINKAIFKPGDTVNFRAFGIYSDLKSYNGPMDISIYDSASNKIKQWLQVKPDNGVITQELTLSTQPVLGDWKITIEAGRTKEEKVFTVAEYVLPKFEVDVVMPSFALTTDTDITFTVKSKYTYGKPVKGTADVLVQLHYTSNTFDYSKDLPVTTVHVPIDGEAKVSVPLAQVLTINKQLNGHTLVVTANVTESLTGNQMSGNGTVTMYDKAVKLEYPESNAKTFKPGLQYVGYLKVTQPDGLPVNAGVEQVKISIKVTAELPGVTPTPYYWYVNPTENRDLPGQSLSIPSNGLVAIQVDVPADAKDVHITASYQGLSKELTLGKSHSPSNSYIQLTLKSAGAIKAGDNILFEVKGTENLTSMVYQILSRGVIVKAGSIDANNELIHQFSIPSDSTMAPNARIVVYYVRKDGEIVTDSISFDIAGVFKNKVSIDLDKVDVEPGNEVTVTVKADPQSTAHLLAIDQSVLLLKSGNDVTADDVNADLKEYDTIADKSTGIFRGGFDCPMCKRKKRMIWWPYTISYGGSDAQQIFENAGVVTLTDCTVYHYQEPIPFEVAFPNILFPHWGGCGRGLGPWNKRCFADVGGINLAGLSANLVVPVATSAPVTNDNSKTEELQEPTRTRSNFIESWLWETSSIGANGSASITATVPDTITSWVASAFAVNSDSGLGVSPNQAHLRVFRPFFVSLNLPYSVTRGEQLALQAIVFNYMTDDMQVRVTLAKSDNFFNIFVDANGAQELKQIDNTQDVLVKAGEAKSVYFPIVPADLGRIDVEVKAQSTKAADAVRRQLLVEAEGVPKVYNIPVLIDLTEGKTTFTKTVDLTLPANTVKGSELARISAVGDLMGPTIAGLDKLIVMPTGCGEQTMIGLAPDVYVTDYLKSVNQLTGELRDKAISYMESGYQRELTYKHKDGSFSAFGDSDKSGSMWLTAFVVRVFHQAKAHIFVDESVLTTAIQWMVGKQNADGSFPEPGNVIHKNMQGQAAAGVGLTLFVLISLLENKNLLVNTNAIGVIVDQARDKALAYAEKAVATSDDLYVLNMAAYAFQLAGSTQTQAVLDKLEQKATIKDGRKFWHQPEAPKTTTNTWDSPNPTKAVDIEMTSYALLTYAARGNIVSGKSIMQWITEQRNSNGGFSSTQDTVLALNALSEFAKQTYSNNFNIQVTTQLNATTSYTFNIDKTNSLLLQSRETPVVPTQVKIDAQGSGMALVQVAVHFNVETEIEETTFDLTVKLIEETINNLFVETCTKWLGSGPSSAMAVQEIGIPSGFEADLESITQLDILKRVETQNKKVILYFDQIGTTPVCLNIRVVRTGLVAKSQPAAVRVYDYYEPRNQVTAFYQSQILKDSSVCDVCKECDNCV</sequence>
<dbReference type="PROSITE" id="PS00477">
    <property type="entry name" value="ALPHA_2_MACROGLOBULIN"/>
    <property type="match status" value="1"/>
</dbReference>
<evidence type="ECO:0000256" key="16">
    <source>
        <dbReference type="SAM" id="SignalP"/>
    </source>
</evidence>
<dbReference type="Gene3D" id="2.60.40.2950">
    <property type="match status" value="1"/>
</dbReference>
<keyword evidence="12" id="KW-0449">Lipoprotein</keyword>
<accession>A0AAV2IGK1</accession>
<dbReference type="GO" id="GO:0098552">
    <property type="term" value="C:side of membrane"/>
    <property type="evidence" value="ECO:0007669"/>
    <property type="project" value="UniProtKB-KW"/>
</dbReference>
<keyword evidence="11" id="KW-0325">Glycoprotein</keyword>
<dbReference type="InterPro" id="IPR041813">
    <property type="entry name" value="A2M_TED"/>
</dbReference>
<feature type="domain" description="Alpha-2-macroglobulin" evidence="18">
    <location>
        <begin position="745"/>
        <end position="836"/>
    </location>
</feature>
<dbReference type="SMART" id="SM01361">
    <property type="entry name" value="A2M_recep"/>
    <property type="match status" value="1"/>
</dbReference>
<dbReference type="Pfam" id="PF07677">
    <property type="entry name" value="A2M_recep"/>
    <property type="match status" value="1"/>
</dbReference>
<evidence type="ECO:0000256" key="10">
    <source>
        <dbReference type="ARBA" id="ARBA00023157"/>
    </source>
</evidence>
<dbReference type="Gene3D" id="2.20.130.20">
    <property type="match status" value="2"/>
</dbReference>